<feature type="compositionally biased region" description="Basic and acidic residues" evidence="8">
    <location>
        <begin position="16"/>
        <end position="25"/>
    </location>
</feature>
<evidence type="ECO:0000313" key="13">
    <source>
        <dbReference type="Proteomes" id="UP000199135"/>
    </source>
</evidence>
<keyword evidence="13" id="KW-1185">Reference proteome</keyword>
<comment type="similarity">
    <text evidence="5 7">Belongs to the DEAD box helicase family.</text>
</comment>
<proteinExistence type="inferred from homology"/>
<evidence type="ECO:0000256" key="1">
    <source>
        <dbReference type="ARBA" id="ARBA00022741"/>
    </source>
</evidence>
<dbReference type="InterPro" id="IPR011545">
    <property type="entry name" value="DEAD/DEAH_box_helicase_dom"/>
</dbReference>
<evidence type="ECO:0000256" key="3">
    <source>
        <dbReference type="ARBA" id="ARBA00022806"/>
    </source>
</evidence>
<dbReference type="PROSITE" id="PS00039">
    <property type="entry name" value="DEAD_ATP_HELICASE"/>
    <property type="match status" value="1"/>
</dbReference>
<feature type="short sequence motif" description="Q motif" evidence="6">
    <location>
        <begin position="31"/>
        <end position="59"/>
    </location>
</feature>
<dbReference type="CDD" id="cd00268">
    <property type="entry name" value="DEADc"/>
    <property type="match status" value="1"/>
</dbReference>
<dbReference type="GO" id="GO:0004386">
    <property type="term" value="F:helicase activity"/>
    <property type="evidence" value="ECO:0007669"/>
    <property type="project" value="UniProtKB-KW"/>
</dbReference>
<reference evidence="12 13" key="1">
    <citation type="submission" date="2016-10" db="EMBL/GenBank/DDBJ databases">
        <authorList>
            <person name="Varghese N."/>
            <person name="Submissions S."/>
        </authorList>
    </citation>
    <scope>NUCLEOTIDE SEQUENCE [LARGE SCALE GENOMIC DNA]</scope>
    <source>
        <strain evidence="12 13">WCP15</strain>
    </source>
</reference>
<keyword evidence="2 7" id="KW-0378">Hydrolase</keyword>
<keyword evidence="4 7" id="KW-0067">ATP-binding</keyword>
<evidence type="ECO:0000256" key="6">
    <source>
        <dbReference type="PROSITE-ProRule" id="PRU00552"/>
    </source>
</evidence>
<dbReference type="InterPro" id="IPR044742">
    <property type="entry name" value="DEAD/DEAH_RhlB"/>
</dbReference>
<dbReference type="InterPro" id="IPR000629">
    <property type="entry name" value="RNA-helicase_DEAD-box_CS"/>
</dbReference>
<dbReference type="SMART" id="SM00490">
    <property type="entry name" value="HELICc"/>
    <property type="match status" value="1"/>
</dbReference>
<feature type="domain" description="DEAD-box RNA helicase Q" evidence="11">
    <location>
        <begin position="31"/>
        <end position="59"/>
    </location>
</feature>
<evidence type="ECO:0000256" key="2">
    <source>
        <dbReference type="ARBA" id="ARBA00022801"/>
    </source>
</evidence>
<evidence type="ECO:0000259" key="11">
    <source>
        <dbReference type="PROSITE" id="PS51195"/>
    </source>
</evidence>
<feature type="compositionally biased region" description="Basic and acidic residues" evidence="8">
    <location>
        <begin position="430"/>
        <end position="453"/>
    </location>
</feature>
<dbReference type="Pfam" id="PF00270">
    <property type="entry name" value="DEAD"/>
    <property type="match status" value="1"/>
</dbReference>
<dbReference type="CDD" id="cd18787">
    <property type="entry name" value="SF2_C_DEAD"/>
    <property type="match status" value="1"/>
</dbReference>
<evidence type="ECO:0000259" key="10">
    <source>
        <dbReference type="PROSITE" id="PS51194"/>
    </source>
</evidence>
<dbReference type="SMART" id="SM00487">
    <property type="entry name" value="DEXDc"/>
    <property type="match status" value="1"/>
</dbReference>
<dbReference type="InterPro" id="IPR014014">
    <property type="entry name" value="RNA_helicase_DEAD_Q_motif"/>
</dbReference>
<comment type="caution">
    <text evidence="12">The sequence shown here is derived from an EMBL/GenBank/DDBJ whole genome shotgun (WGS) entry which is preliminary data.</text>
</comment>
<gene>
    <name evidence="12" type="ORF">SAMN05216447_1162</name>
</gene>
<feature type="compositionally biased region" description="Basic and acidic residues" evidence="8">
    <location>
        <begin position="408"/>
        <end position="423"/>
    </location>
</feature>
<dbReference type="InterPro" id="IPR001650">
    <property type="entry name" value="Helicase_C-like"/>
</dbReference>
<dbReference type="SUPFAM" id="SSF52540">
    <property type="entry name" value="P-loop containing nucleoside triphosphate hydrolases"/>
    <property type="match status" value="1"/>
</dbReference>
<dbReference type="EMBL" id="FNWT01000016">
    <property type="protein sequence ID" value="SEH70749.1"/>
    <property type="molecule type" value="Genomic_DNA"/>
</dbReference>
<feature type="domain" description="Helicase ATP-binding" evidence="9">
    <location>
        <begin position="62"/>
        <end position="234"/>
    </location>
</feature>
<evidence type="ECO:0000256" key="7">
    <source>
        <dbReference type="RuleBase" id="RU000492"/>
    </source>
</evidence>
<feature type="compositionally biased region" description="Basic and acidic residues" evidence="8">
    <location>
        <begin position="480"/>
        <end position="500"/>
    </location>
</feature>
<dbReference type="PANTHER" id="PTHR47959:SF13">
    <property type="entry name" value="ATP-DEPENDENT RNA HELICASE RHLE"/>
    <property type="match status" value="1"/>
</dbReference>
<evidence type="ECO:0000256" key="8">
    <source>
        <dbReference type="SAM" id="MobiDB-lite"/>
    </source>
</evidence>
<dbReference type="PROSITE" id="PS51195">
    <property type="entry name" value="Q_MOTIF"/>
    <property type="match status" value="1"/>
</dbReference>
<feature type="domain" description="Helicase C-terminal" evidence="10">
    <location>
        <begin position="245"/>
        <end position="420"/>
    </location>
</feature>
<organism evidence="12 13">
    <name type="scientific">Parafannyhessea umbonata</name>
    <dbReference type="NCBI Taxonomy" id="604330"/>
    <lineage>
        <taxon>Bacteria</taxon>
        <taxon>Bacillati</taxon>
        <taxon>Actinomycetota</taxon>
        <taxon>Coriobacteriia</taxon>
        <taxon>Coriobacteriales</taxon>
        <taxon>Atopobiaceae</taxon>
        <taxon>Parafannyhessea</taxon>
    </lineage>
</organism>
<dbReference type="PROSITE" id="PS51192">
    <property type="entry name" value="HELICASE_ATP_BIND_1"/>
    <property type="match status" value="1"/>
</dbReference>
<dbReference type="InterPro" id="IPR027417">
    <property type="entry name" value="P-loop_NTPase"/>
</dbReference>
<dbReference type="Pfam" id="PF00271">
    <property type="entry name" value="Helicase_C"/>
    <property type="match status" value="1"/>
</dbReference>
<dbReference type="PROSITE" id="PS51194">
    <property type="entry name" value="HELICASE_CTER"/>
    <property type="match status" value="1"/>
</dbReference>
<dbReference type="InterPro" id="IPR050079">
    <property type="entry name" value="DEAD_box_RNA_helicase"/>
</dbReference>
<accession>A0A1H6K6N7</accession>
<protein>
    <submittedName>
        <fullName evidence="12">ATP-dependent RNA helicase RhlE</fullName>
    </submittedName>
</protein>
<evidence type="ECO:0000259" key="9">
    <source>
        <dbReference type="PROSITE" id="PS51192"/>
    </source>
</evidence>
<evidence type="ECO:0000256" key="5">
    <source>
        <dbReference type="ARBA" id="ARBA00038437"/>
    </source>
</evidence>
<feature type="compositionally biased region" description="Polar residues" evidence="8">
    <location>
        <begin position="454"/>
        <end position="465"/>
    </location>
</feature>
<dbReference type="Gene3D" id="3.40.50.300">
    <property type="entry name" value="P-loop containing nucleotide triphosphate hydrolases"/>
    <property type="match status" value="2"/>
</dbReference>
<sequence>MSETQGSRRVPRHHHANDGRADREASTSGAEGFAALGLSDQTLAAVKDMGHTVPTPVQAQSIPLTLAGRDVLAAAQTGTGKTAAFLLPTLDRLSHAGRGEGPLMLVVTPTRELAQQIDGVAQVICKHTHHKVTTVVGGVSYEPQKSALRHGCDVLVATPGRLEDLIAQGAANLSHVEVLVLDEADRMLDMGFLPAVKRIAAKTPQSRQTLLFSATLDEDAQECTAGLVKNPACVEIARRGSIADTIDQFILPVSAKAKNNLLIQLLKREGSQRVIVFCRGKHRADGICRRLRKAGITCAPIHGNRSQKQRENALRNFRSGDVDVLVATDVLARGIDIPEVSYVVNFDVPGEAEDYIHRIGRTGRAGESGWALTFVTEDDYLDLRDAEQLMKSIVPLYQKTDGLDQGEDLPKIDPHRDPLEKLPGKKARKKMAEAREARRKAQEGKVALQDDTKSQGNAKPQSGTQKRSSERGNRKRERGGKRLADRTQKPRRKSGGEKRGPSRANEPSGRAVQKFGPAGKPTAKPKRLKRHPGDRGGRR</sequence>
<name>A0A1H6K6N7_9ACTN</name>
<evidence type="ECO:0000313" key="12">
    <source>
        <dbReference type="EMBL" id="SEH70749.1"/>
    </source>
</evidence>
<keyword evidence="1 7" id="KW-0547">Nucleotide-binding</keyword>
<keyword evidence="3 7" id="KW-0347">Helicase</keyword>
<feature type="region of interest" description="Disordered" evidence="8">
    <location>
        <begin position="401"/>
        <end position="539"/>
    </location>
</feature>
<dbReference type="RefSeq" id="WP_078686867.1">
    <property type="nucleotide sequence ID" value="NZ_FNWT01000016.1"/>
</dbReference>
<dbReference type="Proteomes" id="UP000199135">
    <property type="component" value="Unassembled WGS sequence"/>
</dbReference>
<evidence type="ECO:0000256" key="4">
    <source>
        <dbReference type="ARBA" id="ARBA00022840"/>
    </source>
</evidence>
<feature type="region of interest" description="Disordered" evidence="8">
    <location>
        <begin position="1"/>
        <end position="29"/>
    </location>
</feature>
<dbReference type="PANTHER" id="PTHR47959">
    <property type="entry name" value="ATP-DEPENDENT RNA HELICASE RHLE-RELATED"/>
    <property type="match status" value="1"/>
</dbReference>
<dbReference type="InterPro" id="IPR014001">
    <property type="entry name" value="Helicase_ATP-bd"/>
</dbReference>